<keyword evidence="7" id="KW-1185">Reference proteome</keyword>
<dbReference type="PRINTS" id="PR00039">
    <property type="entry name" value="HTHLYSR"/>
</dbReference>
<reference evidence="6 7" key="1">
    <citation type="submission" date="2020-11" db="EMBL/GenBank/DDBJ databases">
        <title>genome sequence of strain KACC 18849.</title>
        <authorList>
            <person name="Gao J."/>
            <person name="Zhang X."/>
        </authorList>
    </citation>
    <scope>NUCLEOTIDE SEQUENCE [LARGE SCALE GENOMIC DNA]</scope>
    <source>
        <strain evidence="6 7">KACC 18849</strain>
    </source>
</reference>
<dbReference type="InterPro" id="IPR058163">
    <property type="entry name" value="LysR-type_TF_proteobact-type"/>
</dbReference>
<dbReference type="InterPro" id="IPR036388">
    <property type="entry name" value="WH-like_DNA-bd_sf"/>
</dbReference>
<evidence type="ECO:0000256" key="1">
    <source>
        <dbReference type="ARBA" id="ARBA00009437"/>
    </source>
</evidence>
<dbReference type="Gene3D" id="1.10.10.10">
    <property type="entry name" value="Winged helix-like DNA-binding domain superfamily/Winged helix DNA-binding domain"/>
    <property type="match status" value="1"/>
</dbReference>
<evidence type="ECO:0000256" key="3">
    <source>
        <dbReference type="ARBA" id="ARBA00023125"/>
    </source>
</evidence>
<dbReference type="Proteomes" id="UP000639859">
    <property type="component" value="Unassembled WGS sequence"/>
</dbReference>
<dbReference type="PANTHER" id="PTHR30537">
    <property type="entry name" value="HTH-TYPE TRANSCRIPTIONAL REGULATOR"/>
    <property type="match status" value="1"/>
</dbReference>
<keyword evidence="3" id="KW-0238">DNA-binding</keyword>
<dbReference type="Pfam" id="PF00126">
    <property type="entry name" value="HTH_1"/>
    <property type="match status" value="1"/>
</dbReference>
<sequence>MKEQIVFEHLTGLIAFARAGSLGSFTAAARSLSVSPSAISKSVQRLERALDVSLFTRTTRALALTPEGRVIHERTLRLLQEAEAIEQVASSVRAEASGPLRIATSLPIGVHIIAPALPDFRRRHPKVTIDLRISDHIVDIIDEGVDVAIRIGEAGDTRLMSQSFAPCRLCAYASPAYLAERGVPIHPDQLMDHETVNLRYQSTGQPFRWPFRAGGDRTLEIVPAAKLVADVSDAVVAMIVAGGGVGVTASFLADPYVARGELVPVLSDYAVERSSITALWPTSRQTNPAVRAFIDWLRETLDHRTGASAEA</sequence>
<protein>
    <submittedName>
        <fullName evidence="6">LysR family transcriptional regulator</fullName>
    </submittedName>
</protein>
<gene>
    <name evidence="6" type="ORF">I4Q42_24110</name>
</gene>
<organism evidence="6 7">
    <name type="scientific">Caulobacter hibisci</name>
    <dbReference type="NCBI Taxonomy" id="2035993"/>
    <lineage>
        <taxon>Bacteria</taxon>
        <taxon>Pseudomonadati</taxon>
        <taxon>Pseudomonadota</taxon>
        <taxon>Alphaproteobacteria</taxon>
        <taxon>Caulobacterales</taxon>
        <taxon>Caulobacteraceae</taxon>
        <taxon>Caulobacter</taxon>
    </lineage>
</organism>
<accession>A0ABS0T4F8</accession>
<proteinExistence type="inferred from homology"/>
<feature type="domain" description="HTH lysR-type" evidence="5">
    <location>
        <begin position="10"/>
        <end position="65"/>
    </location>
</feature>
<name>A0ABS0T4F8_9CAUL</name>
<dbReference type="InterPro" id="IPR036390">
    <property type="entry name" value="WH_DNA-bd_sf"/>
</dbReference>
<comment type="similarity">
    <text evidence="1">Belongs to the LysR transcriptional regulatory family.</text>
</comment>
<keyword evidence="4" id="KW-0804">Transcription</keyword>
<evidence type="ECO:0000313" key="6">
    <source>
        <dbReference type="EMBL" id="MBI1686763.1"/>
    </source>
</evidence>
<dbReference type="PANTHER" id="PTHR30537:SF5">
    <property type="entry name" value="HTH-TYPE TRANSCRIPTIONAL ACTIVATOR TTDR-RELATED"/>
    <property type="match status" value="1"/>
</dbReference>
<dbReference type="SUPFAM" id="SSF53850">
    <property type="entry name" value="Periplasmic binding protein-like II"/>
    <property type="match status" value="1"/>
</dbReference>
<dbReference type="PROSITE" id="PS50931">
    <property type="entry name" value="HTH_LYSR"/>
    <property type="match status" value="1"/>
</dbReference>
<dbReference type="InterPro" id="IPR005119">
    <property type="entry name" value="LysR_subst-bd"/>
</dbReference>
<evidence type="ECO:0000256" key="2">
    <source>
        <dbReference type="ARBA" id="ARBA00023015"/>
    </source>
</evidence>
<keyword evidence="2" id="KW-0805">Transcription regulation</keyword>
<dbReference type="CDD" id="cd08422">
    <property type="entry name" value="PBP2_CrgA_like"/>
    <property type="match status" value="1"/>
</dbReference>
<evidence type="ECO:0000256" key="4">
    <source>
        <dbReference type="ARBA" id="ARBA00023163"/>
    </source>
</evidence>
<dbReference type="Pfam" id="PF03466">
    <property type="entry name" value="LysR_substrate"/>
    <property type="match status" value="1"/>
</dbReference>
<dbReference type="RefSeq" id="WP_198578646.1">
    <property type="nucleotide sequence ID" value="NZ_JADWOX010000026.1"/>
</dbReference>
<evidence type="ECO:0000259" key="5">
    <source>
        <dbReference type="PROSITE" id="PS50931"/>
    </source>
</evidence>
<dbReference type="EMBL" id="JADWOX010000026">
    <property type="protein sequence ID" value="MBI1686763.1"/>
    <property type="molecule type" value="Genomic_DNA"/>
</dbReference>
<comment type="caution">
    <text evidence="6">The sequence shown here is derived from an EMBL/GenBank/DDBJ whole genome shotgun (WGS) entry which is preliminary data.</text>
</comment>
<dbReference type="InterPro" id="IPR000847">
    <property type="entry name" value="LysR_HTH_N"/>
</dbReference>
<dbReference type="SUPFAM" id="SSF46785">
    <property type="entry name" value="Winged helix' DNA-binding domain"/>
    <property type="match status" value="1"/>
</dbReference>
<evidence type="ECO:0000313" key="7">
    <source>
        <dbReference type="Proteomes" id="UP000639859"/>
    </source>
</evidence>
<dbReference type="Gene3D" id="3.40.190.290">
    <property type="match status" value="1"/>
</dbReference>